<dbReference type="AlphaFoldDB" id="W9V6R3"/>
<organism evidence="1 2">
    <name type="scientific">Imhoffiella purpurea</name>
    <dbReference type="NCBI Taxonomy" id="1249627"/>
    <lineage>
        <taxon>Bacteria</taxon>
        <taxon>Pseudomonadati</taxon>
        <taxon>Pseudomonadota</taxon>
        <taxon>Gammaproteobacteria</taxon>
        <taxon>Chromatiales</taxon>
        <taxon>Chromatiaceae</taxon>
        <taxon>Imhoffiella</taxon>
    </lineage>
</organism>
<reference evidence="1 2" key="1">
    <citation type="submission" date="2012-11" db="EMBL/GenBank/DDBJ databases">
        <title>Genome assembly of Thiorhodococcus sp. AK35.</title>
        <authorList>
            <person name="Nupur N."/>
            <person name="Khatri I."/>
            <person name="Subramanian S."/>
            <person name="Pinnaka A."/>
        </authorList>
    </citation>
    <scope>NUCLEOTIDE SEQUENCE [LARGE SCALE GENOMIC DNA]</scope>
    <source>
        <strain evidence="1 2">AK35</strain>
    </source>
</reference>
<dbReference type="EMBL" id="AONC01000028">
    <property type="protein sequence ID" value="EXJ15253.1"/>
    <property type="molecule type" value="Genomic_DNA"/>
</dbReference>
<protein>
    <submittedName>
        <fullName evidence="1">Uncharacterized protein</fullName>
    </submittedName>
</protein>
<gene>
    <name evidence="1" type="ORF">D779_1551</name>
</gene>
<evidence type="ECO:0000313" key="2">
    <source>
        <dbReference type="Proteomes" id="UP000019460"/>
    </source>
</evidence>
<dbReference type="Proteomes" id="UP000019460">
    <property type="component" value="Unassembled WGS sequence"/>
</dbReference>
<comment type="caution">
    <text evidence="1">The sequence shown here is derived from an EMBL/GenBank/DDBJ whole genome shotgun (WGS) entry which is preliminary data.</text>
</comment>
<dbReference type="STRING" id="1249627.D779_1551"/>
<sequence length="61" mass="6795">MSAVSGRIPFVLFGQAIEPLRTQSAHRMSCDGSGIFLYHSDARLFSRPWRLCGSNCQVQAH</sequence>
<accession>W9V6R3</accession>
<evidence type="ECO:0000313" key="1">
    <source>
        <dbReference type="EMBL" id="EXJ15253.1"/>
    </source>
</evidence>
<name>W9V6R3_9GAMM</name>
<keyword evidence="2" id="KW-1185">Reference proteome</keyword>
<proteinExistence type="predicted"/>